<dbReference type="Gene3D" id="2.170.130.30">
    <property type="match status" value="2"/>
</dbReference>
<evidence type="ECO:0008006" key="3">
    <source>
        <dbReference type="Google" id="ProtNLM"/>
    </source>
</evidence>
<gene>
    <name evidence="1" type="ORF">PMEA_00028220</name>
</gene>
<organism evidence="1 2">
    <name type="scientific">Pocillopora meandrina</name>
    <dbReference type="NCBI Taxonomy" id="46732"/>
    <lineage>
        <taxon>Eukaryota</taxon>
        <taxon>Metazoa</taxon>
        <taxon>Cnidaria</taxon>
        <taxon>Anthozoa</taxon>
        <taxon>Hexacorallia</taxon>
        <taxon>Scleractinia</taxon>
        <taxon>Astrocoeniina</taxon>
        <taxon>Pocilloporidae</taxon>
        <taxon>Pocillopora</taxon>
    </lineage>
</organism>
<accession>A0AAU9XQJ1</accession>
<reference evidence="1 2" key="1">
    <citation type="submission" date="2022-05" db="EMBL/GenBank/DDBJ databases">
        <authorList>
            <consortium name="Genoscope - CEA"/>
            <person name="William W."/>
        </authorList>
    </citation>
    <scope>NUCLEOTIDE SEQUENCE [LARGE SCALE GENOMIC DNA]</scope>
</reference>
<dbReference type="InterPro" id="IPR051588">
    <property type="entry name" value="Cobalamin_Transport"/>
</dbReference>
<evidence type="ECO:0000313" key="2">
    <source>
        <dbReference type="Proteomes" id="UP001159428"/>
    </source>
</evidence>
<keyword evidence="2" id="KW-1185">Reference proteome</keyword>
<proteinExistence type="predicted"/>
<sequence>MNKAADSEKQGPFDEYKSTYYGVLGYFITTINGTENDPSTNSYWLFYDEQTGASLEFGMSSYLPFNVPPSAITVTIAIEWNPDVTMKPIPPPYTTKVASGTTLTEIINKAADKNPKGPFNKYSSAYYGGQGHFITAINGTQEPPDSTKDWLWKIYDKATGKLWSPFVDEYKPQDGSTTILKFISS</sequence>
<comment type="caution">
    <text evidence="1">The sequence shown here is derived from an EMBL/GenBank/DDBJ whole genome shotgun (WGS) entry which is preliminary data.</text>
</comment>
<dbReference type="Proteomes" id="UP001159428">
    <property type="component" value="Unassembled WGS sequence"/>
</dbReference>
<dbReference type="AlphaFoldDB" id="A0AAU9XQJ1"/>
<name>A0AAU9XQJ1_9CNID</name>
<dbReference type="PANTHER" id="PTHR10559">
    <property type="entry name" value="TRANSCOBALAMIN-1/GASTRIC INTRINSIC FACTOR"/>
    <property type="match status" value="1"/>
</dbReference>
<protein>
    <recommendedName>
        <fullName evidence="3">DUF4430 domain-containing protein</fullName>
    </recommendedName>
</protein>
<dbReference type="PANTHER" id="PTHR10559:SF18">
    <property type="entry name" value="TRANSCOBALAMIN II"/>
    <property type="match status" value="1"/>
</dbReference>
<dbReference type="EMBL" id="CALNXJ010000059">
    <property type="protein sequence ID" value="CAH3155881.1"/>
    <property type="molecule type" value="Genomic_DNA"/>
</dbReference>
<evidence type="ECO:0000313" key="1">
    <source>
        <dbReference type="EMBL" id="CAH3155881.1"/>
    </source>
</evidence>